<organism evidence="1 2">
    <name type="scientific">Stenotrophomonas maltophilia</name>
    <name type="common">Pseudomonas maltophilia</name>
    <name type="synonym">Xanthomonas maltophilia</name>
    <dbReference type="NCBI Taxonomy" id="40324"/>
    <lineage>
        <taxon>Bacteria</taxon>
        <taxon>Pseudomonadati</taxon>
        <taxon>Pseudomonadota</taxon>
        <taxon>Gammaproteobacteria</taxon>
        <taxon>Lysobacterales</taxon>
        <taxon>Lysobacteraceae</taxon>
        <taxon>Stenotrophomonas</taxon>
        <taxon>Stenotrophomonas maltophilia group</taxon>
    </lineage>
</organism>
<dbReference type="Proteomes" id="UP000216433">
    <property type="component" value="Unassembled WGS sequence"/>
</dbReference>
<evidence type="ECO:0000313" key="2">
    <source>
        <dbReference type="Proteomes" id="UP000216433"/>
    </source>
</evidence>
<dbReference type="EMBL" id="NJGC01000002">
    <property type="protein sequence ID" value="PAM74202.1"/>
    <property type="molecule type" value="Genomic_DNA"/>
</dbReference>
<comment type="caution">
    <text evidence="1">The sequence shown here is derived from an EMBL/GenBank/DDBJ whole genome shotgun (WGS) entry which is preliminary data.</text>
</comment>
<name>A0A270NSB7_STEMA</name>
<accession>A0A270NSB7</accession>
<sequence>MNKIFEEHVSDAQASMVRLALDYAGATADEVFIFVASEDGISMFDFFYRLNGSVVEKEQLNDVRKSGGGMYDSLNESLAWVLDAGLDEIDALEEKCNEFGAEMPTEIRIHYVVGSNEMRAKMSYEPKFSHSDDLTPGSLFDSWVGDVRGGSYPL</sequence>
<dbReference type="AlphaFoldDB" id="A0A270NSB7"/>
<evidence type="ECO:0000313" key="1">
    <source>
        <dbReference type="EMBL" id="PAM74202.1"/>
    </source>
</evidence>
<gene>
    <name evidence="1" type="ORF">CEK00_02390</name>
</gene>
<proteinExistence type="predicted"/>
<dbReference type="RefSeq" id="WP_005417053.1">
    <property type="nucleotide sequence ID" value="NZ_JAEDVB010000069.1"/>
</dbReference>
<protein>
    <recommendedName>
        <fullName evidence="3">DUF600 family protein</fullName>
    </recommendedName>
</protein>
<evidence type="ECO:0008006" key="3">
    <source>
        <dbReference type="Google" id="ProtNLM"/>
    </source>
</evidence>
<reference evidence="1 2" key="1">
    <citation type="submission" date="2017-06" db="EMBL/GenBank/DDBJ databases">
        <title>Genome sequencing and assembly of Stenotrophomonas maltophilia DF07.</title>
        <authorList>
            <person name="Iyer R."/>
        </authorList>
    </citation>
    <scope>NUCLEOTIDE SEQUENCE [LARGE SCALE GENOMIC DNA]</scope>
    <source>
        <strain evidence="1 2">DF07</strain>
    </source>
</reference>